<feature type="transmembrane region" description="Helical" evidence="1">
    <location>
        <begin position="96"/>
        <end position="116"/>
    </location>
</feature>
<dbReference type="PANTHER" id="PTHR40465">
    <property type="entry name" value="CHROMOSOME 1, WHOLE GENOME SHOTGUN SEQUENCE"/>
    <property type="match status" value="1"/>
</dbReference>
<feature type="transmembrane region" description="Helical" evidence="1">
    <location>
        <begin position="128"/>
        <end position="152"/>
    </location>
</feature>
<feature type="transmembrane region" description="Helical" evidence="1">
    <location>
        <begin position="20"/>
        <end position="41"/>
    </location>
</feature>
<reference evidence="4" key="1">
    <citation type="journal article" date="2017" name="Nat. Ecol. Evol.">
        <title>Genome expansion and lineage-specific genetic innovations in the forest pathogenic fungi Armillaria.</title>
        <authorList>
            <person name="Sipos G."/>
            <person name="Prasanna A.N."/>
            <person name="Walter M.C."/>
            <person name="O'Connor E."/>
            <person name="Balint B."/>
            <person name="Krizsan K."/>
            <person name="Kiss B."/>
            <person name="Hess J."/>
            <person name="Varga T."/>
            <person name="Slot J."/>
            <person name="Riley R."/>
            <person name="Boka B."/>
            <person name="Rigling D."/>
            <person name="Barry K."/>
            <person name="Lee J."/>
            <person name="Mihaltcheva S."/>
            <person name="LaButti K."/>
            <person name="Lipzen A."/>
            <person name="Waldron R."/>
            <person name="Moloney N.M."/>
            <person name="Sperisen C."/>
            <person name="Kredics L."/>
            <person name="Vagvoelgyi C."/>
            <person name="Patrignani A."/>
            <person name="Fitzpatrick D."/>
            <person name="Nagy I."/>
            <person name="Doyle S."/>
            <person name="Anderson J.B."/>
            <person name="Grigoriev I.V."/>
            <person name="Gueldener U."/>
            <person name="Muensterkoetter M."/>
            <person name="Nagy L.G."/>
        </authorList>
    </citation>
    <scope>NUCLEOTIDE SEQUENCE [LARGE SCALE GENOMIC DNA]</scope>
    <source>
        <strain evidence="4">C18/9</strain>
    </source>
</reference>
<evidence type="ECO:0000259" key="2">
    <source>
        <dbReference type="Pfam" id="PF20152"/>
    </source>
</evidence>
<dbReference type="Pfam" id="PF20152">
    <property type="entry name" value="DUF6534"/>
    <property type="match status" value="1"/>
</dbReference>
<protein>
    <recommendedName>
        <fullName evidence="2">DUF6534 domain-containing protein</fullName>
    </recommendedName>
</protein>
<evidence type="ECO:0000313" key="4">
    <source>
        <dbReference type="Proteomes" id="UP000219338"/>
    </source>
</evidence>
<keyword evidence="1" id="KW-0812">Transmembrane</keyword>
<proteinExistence type="predicted"/>
<dbReference type="OMA" id="KAWAMES"/>
<feature type="transmembrane region" description="Helical" evidence="1">
    <location>
        <begin position="237"/>
        <end position="258"/>
    </location>
</feature>
<dbReference type="OrthoDB" id="2798516at2759"/>
<evidence type="ECO:0000256" key="1">
    <source>
        <dbReference type="SAM" id="Phobius"/>
    </source>
</evidence>
<feature type="domain" description="DUF6534" evidence="2">
    <location>
        <begin position="176"/>
        <end position="262"/>
    </location>
</feature>
<feature type="transmembrane region" description="Helical" evidence="1">
    <location>
        <begin position="53"/>
        <end position="76"/>
    </location>
</feature>
<dbReference type="EMBL" id="FUEG01000043">
    <property type="protein sequence ID" value="SJL17312.1"/>
    <property type="molecule type" value="Genomic_DNA"/>
</dbReference>
<organism evidence="3 4">
    <name type="scientific">Armillaria ostoyae</name>
    <name type="common">Armillaria root rot fungus</name>
    <dbReference type="NCBI Taxonomy" id="47428"/>
    <lineage>
        <taxon>Eukaryota</taxon>
        <taxon>Fungi</taxon>
        <taxon>Dikarya</taxon>
        <taxon>Basidiomycota</taxon>
        <taxon>Agaricomycotina</taxon>
        <taxon>Agaricomycetes</taxon>
        <taxon>Agaricomycetidae</taxon>
        <taxon>Agaricales</taxon>
        <taxon>Marasmiineae</taxon>
        <taxon>Physalacriaceae</taxon>
        <taxon>Armillaria</taxon>
    </lineage>
</organism>
<keyword evidence="1" id="KW-0472">Membrane</keyword>
<feature type="transmembrane region" description="Helical" evidence="1">
    <location>
        <begin position="172"/>
        <end position="191"/>
    </location>
</feature>
<keyword evidence="4" id="KW-1185">Reference proteome</keyword>
<accession>A0A284S8H0</accession>
<sequence length="346" mass="38243">MAPLVSLVPETIDNTLGAVFLGLLSACFLFGITTLQAYFYFYNYPRDTIVHRLSVGVLYLLDTVHLGLTIHAMYFYIVANRGRGLVEAGPGIVWSIKLQVAIMVVIILFVQSLYALRIWLLSGYHRGFLRYLAALSVAGGFGIGIALTYEIYTAPTFSSLVFDNKAWAMESSLAASTLIDFVQAFAMCYYLRKSRGTESDLNSRISAVMQYTLSSGLVTSACSLAVLFTYVLVPNTLIFIALEFLLTRLYVGSFLAMLNARQFPIHDRQELDPVASLSMPPRFKHSSIHSSVRSSLKHSIRLKHLSSGSKSSPSSSEAECQWDIVTPAPLPARVRMGGQTVKMSIF</sequence>
<dbReference type="InterPro" id="IPR045339">
    <property type="entry name" value="DUF6534"/>
</dbReference>
<gene>
    <name evidence="3" type="ORF">ARMOST_20861</name>
</gene>
<name>A0A284S8H0_ARMOS</name>
<dbReference type="Proteomes" id="UP000219338">
    <property type="component" value="Unassembled WGS sequence"/>
</dbReference>
<evidence type="ECO:0000313" key="3">
    <source>
        <dbReference type="EMBL" id="SJL17312.1"/>
    </source>
</evidence>
<feature type="transmembrane region" description="Helical" evidence="1">
    <location>
        <begin position="211"/>
        <end position="231"/>
    </location>
</feature>
<dbReference type="AlphaFoldDB" id="A0A284S8H0"/>
<keyword evidence="1" id="KW-1133">Transmembrane helix</keyword>
<dbReference type="PANTHER" id="PTHR40465:SF1">
    <property type="entry name" value="DUF6534 DOMAIN-CONTAINING PROTEIN"/>
    <property type="match status" value="1"/>
</dbReference>